<feature type="compositionally biased region" description="Low complexity" evidence="1">
    <location>
        <begin position="39"/>
        <end position="54"/>
    </location>
</feature>
<dbReference type="EMBL" id="FOWZ01000001">
    <property type="protein sequence ID" value="SFO96264.1"/>
    <property type="molecule type" value="Genomic_DNA"/>
</dbReference>
<accession>A0A1I5LFW9</accession>
<proteinExistence type="predicted"/>
<sequence length="172" mass="19050">MISPRRLALLLCPLSLAACGSADDEPSQPITSPSEAVETQSAPSPQAAEAEPQPTSFAKTMPQEMHGIWHKDILGRAPDAEECDPRLRGTVDWDRLITVRDTGYVYFEMSGRIMEVHNRTDTMIDATFDTTYADTPTSERRDFALQSDGTLAINLDDGDGTMQVVQYRRCPE</sequence>
<dbReference type="PROSITE" id="PS51257">
    <property type="entry name" value="PROKAR_LIPOPROTEIN"/>
    <property type="match status" value="1"/>
</dbReference>
<reference evidence="4" key="1">
    <citation type="submission" date="2016-10" db="EMBL/GenBank/DDBJ databases">
        <authorList>
            <person name="Varghese N."/>
            <person name="Submissions S."/>
        </authorList>
    </citation>
    <scope>NUCLEOTIDE SEQUENCE [LARGE SCALE GENOMIC DNA]</scope>
    <source>
        <strain evidence="4">CGMCC 1.7715</strain>
    </source>
</reference>
<evidence type="ECO:0000313" key="3">
    <source>
        <dbReference type="EMBL" id="SFO96264.1"/>
    </source>
</evidence>
<evidence type="ECO:0000256" key="2">
    <source>
        <dbReference type="SAM" id="SignalP"/>
    </source>
</evidence>
<name>A0A1I5LFW9_9SPHN</name>
<keyword evidence="4" id="KW-1185">Reference proteome</keyword>
<evidence type="ECO:0000313" key="4">
    <source>
        <dbReference type="Proteomes" id="UP000199331"/>
    </source>
</evidence>
<feature type="compositionally biased region" description="Polar residues" evidence="1">
    <location>
        <begin position="28"/>
        <end position="38"/>
    </location>
</feature>
<organism evidence="3 4">
    <name type="scientific">Qipengyuania nanhaisediminis</name>
    <dbReference type="NCBI Taxonomy" id="604088"/>
    <lineage>
        <taxon>Bacteria</taxon>
        <taxon>Pseudomonadati</taxon>
        <taxon>Pseudomonadota</taxon>
        <taxon>Alphaproteobacteria</taxon>
        <taxon>Sphingomonadales</taxon>
        <taxon>Erythrobacteraceae</taxon>
        <taxon>Qipengyuania</taxon>
    </lineage>
</organism>
<dbReference type="OrthoDB" id="7410175at2"/>
<gene>
    <name evidence="3" type="ORF">SAMN04488060_0996</name>
</gene>
<feature type="signal peptide" evidence="2">
    <location>
        <begin position="1"/>
        <end position="17"/>
    </location>
</feature>
<evidence type="ECO:0000256" key="1">
    <source>
        <dbReference type="SAM" id="MobiDB-lite"/>
    </source>
</evidence>
<feature type="chain" id="PRO_5011756837" description="Lipoprotein" evidence="2">
    <location>
        <begin position="18"/>
        <end position="172"/>
    </location>
</feature>
<dbReference type="STRING" id="604088.SAMN04488060_0996"/>
<dbReference type="AlphaFoldDB" id="A0A1I5LFW9"/>
<feature type="region of interest" description="Disordered" evidence="1">
    <location>
        <begin position="22"/>
        <end position="54"/>
    </location>
</feature>
<evidence type="ECO:0008006" key="5">
    <source>
        <dbReference type="Google" id="ProtNLM"/>
    </source>
</evidence>
<dbReference type="Proteomes" id="UP000199331">
    <property type="component" value="Unassembled WGS sequence"/>
</dbReference>
<protein>
    <recommendedName>
        <fullName evidence="5">Lipoprotein</fullName>
    </recommendedName>
</protein>
<keyword evidence="2" id="KW-0732">Signal</keyword>
<dbReference type="RefSeq" id="WP_143089570.1">
    <property type="nucleotide sequence ID" value="NZ_FOWZ01000001.1"/>
</dbReference>